<dbReference type="Pfam" id="PF13561">
    <property type="entry name" value="adh_short_C2"/>
    <property type="match status" value="1"/>
</dbReference>
<accession>A0A266Q3T7</accession>
<evidence type="ECO:0000313" key="5">
    <source>
        <dbReference type="Proteomes" id="UP000216101"/>
    </source>
</evidence>
<dbReference type="SUPFAM" id="SSF51735">
    <property type="entry name" value="NAD(P)-binding Rossmann-fold domains"/>
    <property type="match status" value="1"/>
</dbReference>
<name>A0A266Q3T7_9GAMM</name>
<dbReference type="PANTHER" id="PTHR43639:SF9">
    <property type="entry name" value="BLL5898 PROTEIN"/>
    <property type="match status" value="1"/>
</dbReference>
<sequence>MDMKGKVFIVAGGGRDIGRSCALALAKRGASVLLTYHASADAAHEVVAEIERSGAKAVALKADLTQESEANGVVAAAINAFGHINGLVHVSGGLIERIAIDAMPLQHWRKVMDVNLTSLFMMVRATIPHLNAGDSIVTFASQAGRDGGGSGAVAYATSKGAIMSFTRGLAKELGAKNIRVNSVCPGMISTGFHDQFTQSDVRSKVAAATALKREGTADEVGQLVAFLMSREASFMTGNCIDINGGLLFS</sequence>
<evidence type="ECO:0000259" key="3">
    <source>
        <dbReference type="SMART" id="SM00822"/>
    </source>
</evidence>
<dbReference type="GO" id="GO:0016491">
    <property type="term" value="F:oxidoreductase activity"/>
    <property type="evidence" value="ECO:0007669"/>
    <property type="project" value="UniProtKB-KW"/>
</dbReference>
<dbReference type="PRINTS" id="PR00081">
    <property type="entry name" value="GDHRDH"/>
</dbReference>
<feature type="domain" description="Ketoreductase" evidence="3">
    <location>
        <begin position="6"/>
        <end position="181"/>
    </location>
</feature>
<keyword evidence="2" id="KW-0560">Oxidoreductase</keyword>
<dbReference type="Gene3D" id="3.40.50.720">
    <property type="entry name" value="NAD(P)-binding Rossmann-like Domain"/>
    <property type="match status" value="1"/>
</dbReference>
<reference evidence="5" key="1">
    <citation type="submission" date="2017-05" db="EMBL/GenBank/DDBJ databases">
        <authorList>
            <person name="Barney B.M."/>
        </authorList>
    </citation>
    <scope>NUCLEOTIDE SEQUENCE [LARGE SCALE GENOMIC DNA]</scope>
    <source>
        <strain evidence="5">PSBB022</strain>
    </source>
</reference>
<dbReference type="CDD" id="cd05233">
    <property type="entry name" value="SDR_c"/>
    <property type="match status" value="1"/>
</dbReference>
<dbReference type="AlphaFoldDB" id="A0A266Q3T7"/>
<comment type="similarity">
    <text evidence="1">Belongs to the short-chain dehydrogenases/reductases (SDR) family.</text>
</comment>
<dbReference type="InterPro" id="IPR002347">
    <property type="entry name" value="SDR_fam"/>
</dbReference>
<organism evidence="4 5">
    <name type="scientific">Cellvibrio mixtus</name>
    <dbReference type="NCBI Taxonomy" id="39650"/>
    <lineage>
        <taxon>Bacteria</taxon>
        <taxon>Pseudomonadati</taxon>
        <taxon>Pseudomonadota</taxon>
        <taxon>Gammaproteobacteria</taxon>
        <taxon>Cellvibrionales</taxon>
        <taxon>Cellvibrionaceae</taxon>
        <taxon>Cellvibrio</taxon>
    </lineage>
</organism>
<dbReference type="EMBL" id="NHNI01000002">
    <property type="protein sequence ID" value="OZY84538.1"/>
    <property type="molecule type" value="Genomic_DNA"/>
</dbReference>
<evidence type="ECO:0000313" key="4">
    <source>
        <dbReference type="EMBL" id="OZY84538.1"/>
    </source>
</evidence>
<comment type="caution">
    <text evidence="4">The sequence shown here is derived from an EMBL/GenBank/DDBJ whole genome shotgun (WGS) entry which is preliminary data.</text>
</comment>
<dbReference type="Proteomes" id="UP000216101">
    <property type="component" value="Unassembled WGS sequence"/>
</dbReference>
<proteinExistence type="inferred from homology"/>
<dbReference type="FunFam" id="3.40.50.720:FF:000084">
    <property type="entry name" value="Short-chain dehydrogenase reductase"/>
    <property type="match status" value="1"/>
</dbReference>
<evidence type="ECO:0000256" key="1">
    <source>
        <dbReference type="ARBA" id="ARBA00006484"/>
    </source>
</evidence>
<gene>
    <name evidence="4" type="ORF">CBP51_15195</name>
</gene>
<evidence type="ECO:0000256" key="2">
    <source>
        <dbReference type="ARBA" id="ARBA00023002"/>
    </source>
</evidence>
<protein>
    <submittedName>
        <fullName evidence="4">Oxidoreductase</fullName>
    </submittedName>
</protein>
<keyword evidence="5" id="KW-1185">Reference proteome</keyword>
<dbReference type="InterPro" id="IPR057326">
    <property type="entry name" value="KR_dom"/>
</dbReference>
<dbReference type="InterPro" id="IPR036291">
    <property type="entry name" value="NAD(P)-bd_dom_sf"/>
</dbReference>
<dbReference type="PANTHER" id="PTHR43639">
    <property type="entry name" value="OXIDOREDUCTASE, SHORT-CHAIN DEHYDROGENASE/REDUCTASE FAMILY (AFU_ORTHOLOGUE AFUA_5G02870)"/>
    <property type="match status" value="1"/>
</dbReference>
<dbReference type="SMART" id="SM00822">
    <property type="entry name" value="PKS_KR"/>
    <property type="match status" value="1"/>
</dbReference>
<dbReference type="RefSeq" id="WP_094985586.1">
    <property type="nucleotide sequence ID" value="NZ_NHNI01000002.1"/>
</dbReference>